<organism evidence="1">
    <name type="scientific">marine sediment metagenome</name>
    <dbReference type="NCBI Taxonomy" id="412755"/>
    <lineage>
        <taxon>unclassified sequences</taxon>
        <taxon>metagenomes</taxon>
        <taxon>ecological metagenomes</taxon>
    </lineage>
</organism>
<reference evidence="1" key="1">
    <citation type="journal article" date="2015" name="Nature">
        <title>Complex archaea that bridge the gap between prokaryotes and eukaryotes.</title>
        <authorList>
            <person name="Spang A."/>
            <person name="Saw J.H."/>
            <person name="Jorgensen S.L."/>
            <person name="Zaremba-Niedzwiedzka K."/>
            <person name="Martijn J."/>
            <person name="Lind A.E."/>
            <person name="van Eijk R."/>
            <person name="Schleper C."/>
            <person name="Guy L."/>
            <person name="Ettema T.J."/>
        </authorList>
    </citation>
    <scope>NUCLEOTIDE SEQUENCE</scope>
</reference>
<evidence type="ECO:0008006" key="2">
    <source>
        <dbReference type="Google" id="ProtNLM"/>
    </source>
</evidence>
<protein>
    <recommendedName>
        <fullName evidence="2">SpoVT-AbrB domain-containing protein</fullName>
    </recommendedName>
</protein>
<comment type="caution">
    <text evidence="1">The sequence shown here is derived from an EMBL/GenBank/DDBJ whole genome shotgun (WGS) entry which is preliminary data.</text>
</comment>
<sequence>MAKIYGKKDSKGGQLNVTEEQMRIANLKVDDEIDRIASKKGILIKKAD</sequence>
<proteinExistence type="predicted"/>
<name>A0A0F9M0W9_9ZZZZ</name>
<accession>A0A0F9M0W9</accession>
<evidence type="ECO:0000313" key="1">
    <source>
        <dbReference type="EMBL" id="KKM92996.1"/>
    </source>
</evidence>
<dbReference type="AlphaFoldDB" id="A0A0F9M0W9"/>
<dbReference type="EMBL" id="LAZR01006326">
    <property type="protein sequence ID" value="KKM92996.1"/>
    <property type="molecule type" value="Genomic_DNA"/>
</dbReference>
<gene>
    <name evidence="1" type="ORF">LCGC14_1212960</name>
</gene>